<dbReference type="Pfam" id="PF02559">
    <property type="entry name" value="CarD_TRCF_RID"/>
    <property type="match status" value="1"/>
</dbReference>
<dbReference type="InterPro" id="IPR052531">
    <property type="entry name" value="CarD-like_regulator"/>
</dbReference>
<dbReference type="AlphaFoldDB" id="A0A9D2RUS7"/>
<dbReference type="EMBL" id="DWYZ01000037">
    <property type="protein sequence ID" value="HJB27477.1"/>
    <property type="molecule type" value="Genomic_DNA"/>
</dbReference>
<dbReference type="Gene3D" id="1.20.58.1290">
    <property type="entry name" value="CarD-like, C-terminal domain"/>
    <property type="match status" value="1"/>
</dbReference>
<dbReference type="InterPro" id="IPR003711">
    <property type="entry name" value="CarD-like/TRCF_RID"/>
</dbReference>
<dbReference type="PANTHER" id="PTHR38447:SF1">
    <property type="entry name" value="RNA POLYMERASE-BINDING TRANSCRIPTION FACTOR CARD"/>
    <property type="match status" value="1"/>
</dbReference>
<dbReference type="SMART" id="SM01058">
    <property type="entry name" value="CarD_TRCF"/>
    <property type="match status" value="1"/>
</dbReference>
<comment type="caution">
    <text evidence="2">The sequence shown here is derived from an EMBL/GenBank/DDBJ whole genome shotgun (WGS) entry which is preliminary data.</text>
</comment>
<dbReference type="InterPro" id="IPR036101">
    <property type="entry name" value="CarD-like/TRCF_RID_sf"/>
</dbReference>
<protein>
    <submittedName>
        <fullName evidence="2">CarD family transcriptional regulator</fullName>
    </submittedName>
</protein>
<dbReference type="Proteomes" id="UP000823842">
    <property type="component" value="Unassembled WGS sequence"/>
</dbReference>
<evidence type="ECO:0000313" key="3">
    <source>
        <dbReference type="Proteomes" id="UP000823842"/>
    </source>
</evidence>
<dbReference type="SUPFAM" id="SSF141259">
    <property type="entry name" value="CarD-like"/>
    <property type="match status" value="1"/>
</dbReference>
<proteinExistence type="predicted"/>
<dbReference type="Gene3D" id="2.40.10.170">
    <property type="match status" value="1"/>
</dbReference>
<name>A0A9D2RUS7_9FIRM</name>
<dbReference type="InterPro" id="IPR042215">
    <property type="entry name" value="CarD-like_C"/>
</dbReference>
<reference evidence="2" key="2">
    <citation type="submission" date="2021-04" db="EMBL/GenBank/DDBJ databases">
        <authorList>
            <person name="Gilroy R."/>
        </authorList>
    </citation>
    <scope>NUCLEOTIDE SEQUENCE</scope>
    <source>
        <strain evidence="2">ChiSjej1B19-5720</strain>
    </source>
</reference>
<dbReference type="GO" id="GO:0009303">
    <property type="term" value="P:rRNA transcription"/>
    <property type="evidence" value="ECO:0007669"/>
    <property type="project" value="TreeGrafter"/>
</dbReference>
<sequence>MYQVGDYVVKMNAGICHIEDIVHMDEVSGNKDKLYYLLVPLSDGKMKIYVPTDHGDSVLRKALTSQEAWDVIGNISQIQAADIENEKLREQEYKEAIRSCRPESWVSIIKTMYQRKQKRFAQGKKEGAMDERYFHMAEEYLYTELAFAIGRKKGEMCQLIADTIEKGGKEEK</sequence>
<accession>A0A9D2RUS7</accession>
<evidence type="ECO:0000313" key="2">
    <source>
        <dbReference type="EMBL" id="HJB27477.1"/>
    </source>
</evidence>
<reference evidence="2" key="1">
    <citation type="journal article" date="2021" name="PeerJ">
        <title>Extensive microbial diversity within the chicken gut microbiome revealed by metagenomics and culture.</title>
        <authorList>
            <person name="Gilroy R."/>
            <person name="Ravi A."/>
            <person name="Getino M."/>
            <person name="Pursley I."/>
            <person name="Horton D.L."/>
            <person name="Alikhan N.F."/>
            <person name="Baker D."/>
            <person name="Gharbi K."/>
            <person name="Hall N."/>
            <person name="Watson M."/>
            <person name="Adriaenssens E.M."/>
            <person name="Foster-Nyarko E."/>
            <person name="Jarju S."/>
            <person name="Secka A."/>
            <person name="Antonio M."/>
            <person name="Oren A."/>
            <person name="Chaudhuri R.R."/>
            <person name="La Ragione R."/>
            <person name="Hildebrand F."/>
            <person name="Pallen M.J."/>
        </authorList>
    </citation>
    <scope>NUCLEOTIDE SEQUENCE</scope>
    <source>
        <strain evidence="2">ChiSjej1B19-5720</strain>
    </source>
</reference>
<dbReference type="PANTHER" id="PTHR38447">
    <property type="entry name" value="TRANSCRIPTION FACTOR YDEB-RELATED"/>
    <property type="match status" value="1"/>
</dbReference>
<organism evidence="2 3">
    <name type="scientific">Candidatus Blautia faecavium</name>
    <dbReference type="NCBI Taxonomy" id="2838487"/>
    <lineage>
        <taxon>Bacteria</taxon>
        <taxon>Bacillati</taxon>
        <taxon>Bacillota</taxon>
        <taxon>Clostridia</taxon>
        <taxon>Lachnospirales</taxon>
        <taxon>Lachnospiraceae</taxon>
        <taxon>Blautia</taxon>
    </lineage>
</organism>
<evidence type="ECO:0000259" key="1">
    <source>
        <dbReference type="SMART" id="SM01058"/>
    </source>
</evidence>
<feature type="domain" description="CarD-like/TRCF RNAP-interacting" evidence="1">
    <location>
        <begin position="1"/>
        <end position="113"/>
    </location>
</feature>
<gene>
    <name evidence="2" type="ORF">IAA06_01600</name>
</gene>